<evidence type="ECO:0000256" key="5">
    <source>
        <dbReference type="ARBA" id="ARBA00038035"/>
    </source>
</evidence>
<reference evidence="10" key="1">
    <citation type="submission" date="2023-06" db="EMBL/GenBank/DDBJ databases">
        <title>Genomic analysis of the entomopathogenic nematode Steinernema hermaphroditum.</title>
        <authorList>
            <person name="Schwarz E.M."/>
            <person name="Heppert J.K."/>
            <person name="Baniya A."/>
            <person name="Schwartz H.T."/>
            <person name="Tan C.-H."/>
            <person name="Antoshechkin I."/>
            <person name="Sternberg P.W."/>
            <person name="Goodrich-Blair H."/>
            <person name="Dillman A.R."/>
        </authorList>
    </citation>
    <scope>NUCLEOTIDE SEQUENCE</scope>
    <source>
        <strain evidence="10">PS9179</strain>
        <tissue evidence="10">Whole animal</tissue>
    </source>
</reference>
<dbReference type="PANTHER" id="PTHR48013">
    <property type="entry name" value="DUAL SPECIFICITY MITOGEN-ACTIVATED PROTEIN KINASE KINASE 5-RELATED"/>
    <property type="match status" value="1"/>
</dbReference>
<dbReference type="CDD" id="cd00180">
    <property type="entry name" value="PKc"/>
    <property type="match status" value="1"/>
</dbReference>
<name>A0AA39IRT2_9BILA</name>
<evidence type="ECO:0000256" key="7">
    <source>
        <dbReference type="PROSITE-ProRule" id="PRU10141"/>
    </source>
</evidence>
<dbReference type="PANTHER" id="PTHR48013:SF18">
    <property type="entry name" value="KINASE, PUTATIVE-RELATED"/>
    <property type="match status" value="1"/>
</dbReference>
<evidence type="ECO:0000256" key="8">
    <source>
        <dbReference type="RuleBase" id="RU000304"/>
    </source>
</evidence>
<evidence type="ECO:0000256" key="3">
    <source>
        <dbReference type="ARBA" id="ARBA00022777"/>
    </source>
</evidence>
<keyword evidence="3" id="KW-0418">Kinase</keyword>
<dbReference type="GO" id="GO:0005524">
    <property type="term" value="F:ATP binding"/>
    <property type="evidence" value="ECO:0007669"/>
    <property type="project" value="UniProtKB-UniRule"/>
</dbReference>
<sequence length="349" mass="40176">MSIVIIEPEVITLSDDSNASVIVLDFESSIKPNEGVPVPKCVYVGKEVFYRDQKIGSGGFGVVYTMTSDHGAKIALKTQKELTENNIEAFKNEVVVWRRLRHKNIITFLGQETDHFNGFHYLKMEYAGHGDLFNFIEKHRDRIPPAFKHHIACQLIAAVTYMHESGFVHCDIKPENVLFTDLATVKVCDFGLARSIRRDKNLVEKKCHIRTGTQIYFTPEKYYGTPSLSTKDDVWALGMTLLYMAIGHCPWNAAAVDDKHYKLWKRNPLRRSKYARVAVSDPAFYKLVTNMLHKDERTRWSMGQANWSYYVRESYPNEGYYGTKQCLKRKHIEASIGTEHKKIRVVEVS</sequence>
<evidence type="ECO:0000256" key="1">
    <source>
        <dbReference type="ARBA" id="ARBA00022679"/>
    </source>
</evidence>
<keyword evidence="2 7" id="KW-0547">Nucleotide-binding</keyword>
<dbReference type="AlphaFoldDB" id="A0AA39IRT2"/>
<evidence type="ECO:0000256" key="4">
    <source>
        <dbReference type="ARBA" id="ARBA00022840"/>
    </source>
</evidence>
<dbReference type="InterPro" id="IPR011009">
    <property type="entry name" value="Kinase-like_dom_sf"/>
</dbReference>
<accession>A0AA39IRT2</accession>
<keyword evidence="11" id="KW-1185">Reference proteome</keyword>
<keyword evidence="1" id="KW-0808">Transferase</keyword>
<gene>
    <name evidence="10" type="ORF">QR680_011296</name>
</gene>
<feature type="domain" description="Protein kinase" evidence="9">
    <location>
        <begin position="49"/>
        <end position="311"/>
    </location>
</feature>
<dbReference type="SMART" id="SM00220">
    <property type="entry name" value="S_TKc"/>
    <property type="match status" value="1"/>
</dbReference>
<dbReference type="GO" id="GO:0004708">
    <property type="term" value="F:MAP kinase kinase activity"/>
    <property type="evidence" value="ECO:0007669"/>
    <property type="project" value="UniProtKB-EC"/>
</dbReference>
<dbReference type="Proteomes" id="UP001175271">
    <property type="component" value="Unassembled WGS sequence"/>
</dbReference>
<dbReference type="InterPro" id="IPR008271">
    <property type="entry name" value="Ser/Thr_kinase_AS"/>
</dbReference>
<keyword evidence="4 7" id="KW-0067">ATP-binding</keyword>
<dbReference type="PROSITE" id="PS00107">
    <property type="entry name" value="PROTEIN_KINASE_ATP"/>
    <property type="match status" value="1"/>
</dbReference>
<keyword evidence="8" id="KW-0723">Serine/threonine-protein kinase</keyword>
<dbReference type="EMBL" id="JAUCMV010000001">
    <property type="protein sequence ID" value="KAK0429292.1"/>
    <property type="molecule type" value="Genomic_DNA"/>
</dbReference>
<comment type="caution">
    <text evidence="10">The sequence shown here is derived from an EMBL/GenBank/DDBJ whole genome shotgun (WGS) entry which is preliminary data.</text>
</comment>
<proteinExistence type="inferred from homology"/>
<dbReference type="PROSITE" id="PS50011">
    <property type="entry name" value="PROTEIN_KINASE_DOM"/>
    <property type="match status" value="1"/>
</dbReference>
<dbReference type="SUPFAM" id="SSF56112">
    <property type="entry name" value="Protein kinase-like (PK-like)"/>
    <property type="match status" value="1"/>
</dbReference>
<dbReference type="Pfam" id="PF00069">
    <property type="entry name" value="Pkinase"/>
    <property type="match status" value="1"/>
</dbReference>
<organism evidence="10 11">
    <name type="scientific">Steinernema hermaphroditum</name>
    <dbReference type="NCBI Taxonomy" id="289476"/>
    <lineage>
        <taxon>Eukaryota</taxon>
        <taxon>Metazoa</taxon>
        <taxon>Ecdysozoa</taxon>
        <taxon>Nematoda</taxon>
        <taxon>Chromadorea</taxon>
        <taxon>Rhabditida</taxon>
        <taxon>Tylenchina</taxon>
        <taxon>Panagrolaimomorpha</taxon>
        <taxon>Strongyloidoidea</taxon>
        <taxon>Steinernematidae</taxon>
        <taxon>Steinernema</taxon>
    </lineage>
</organism>
<dbReference type="Gene3D" id="1.10.510.10">
    <property type="entry name" value="Transferase(Phosphotransferase) domain 1"/>
    <property type="match status" value="1"/>
</dbReference>
<dbReference type="InterPro" id="IPR000719">
    <property type="entry name" value="Prot_kinase_dom"/>
</dbReference>
<evidence type="ECO:0000256" key="6">
    <source>
        <dbReference type="ARBA" id="ARBA00038999"/>
    </source>
</evidence>
<dbReference type="GO" id="GO:0004674">
    <property type="term" value="F:protein serine/threonine kinase activity"/>
    <property type="evidence" value="ECO:0007669"/>
    <property type="project" value="UniProtKB-KW"/>
</dbReference>
<evidence type="ECO:0000256" key="2">
    <source>
        <dbReference type="ARBA" id="ARBA00022741"/>
    </source>
</evidence>
<dbReference type="EC" id="2.7.12.2" evidence="6"/>
<dbReference type="PROSITE" id="PS00108">
    <property type="entry name" value="PROTEIN_KINASE_ST"/>
    <property type="match status" value="1"/>
</dbReference>
<dbReference type="InterPro" id="IPR017441">
    <property type="entry name" value="Protein_kinase_ATP_BS"/>
</dbReference>
<feature type="binding site" evidence="7">
    <location>
        <position position="77"/>
    </location>
    <ligand>
        <name>ATP</name>
        <dbReference type="ChEBI" id="CHEBI:30616"/>
    </ligand>
</feature>
<evidence type="ECO:0000313" key="11">
    <source>
        <dbReference type="Proteomes" id="UP001175271"/>
    </source>
</evidence>
<evidence type="ECO:0000259" key="9">
    <source>
        <dbReference type="PROSITE" id="PS50011"/>
    </source>
</evidence>
<evidence type="ECO:0000313" key="10">
    <source>
        <dbReference type="EMBL" id="KAK0429292.1"/>
    </source>
</evidence>
<protein>
    <recommendedName>
        <fullName evidence="6">mitogen-activated protein kinase kinase</fullName>
        <ecNumber evidence="6">2.7.12.2</ecNumber>
    </recommendedName>
</protein>
<comment type="similarity">
    <text evidence="5">Belongs to the protein kinase superfamily. STE Ser/Thr protein kinase family. MAP kinase kinase subfamily.</text>
</comment>